<dbReference type="AlphaFoldDB" id="A0A7S4E4D5"/>
<gene>
    <name evidence="4" type="ORF">PCAL00307_LOCUS4890</name>
</gene>
<dbReference type="InterPro" id="IPR002048">
    <property type="entry name" value="EF_hand_dom"/>
</dbReference>
<feature type="region of interest" description="Disordered" evidence="2">
    <location>
        <begin position="126"/>
        <end position="156"/>
    </location>
</feature>
<dbReference type="Pfam" id="PF13499">
    <property type="entry name" value="EF-hand_7"/>
    <property type="match status" value="1"/>
</dbReference>
<feature type="domain" description="EF-hand" evidence="3">
    <location>
        <begin position="84"/>
        <end position="111"/>
    </location>
</feature>
<dbReference type="Gene3D" id="1.10.238.10">
    <property type="entry name" value="EF-hand"/>
    <property type="match status" value="1"/>
</dbReference>
<sequence length="156" mass="16395">MLDGAAVRLSHPTHGSTCAQVEVGKYTMEGGKVKQGLYVGEIKEDGVEGAAASTPALLELIKGGDLGFACFFKFMGKPLPAPPAFDDMDADGDGELTAEEIFEALSKNNPDVTLERVQEIVAKADADGNGSVSKQEWEEATAKDPGLVPAAWLAKE</sequence>
<dbReference type="InterPro" id="IPR011992">
    <property type="entry name" value="EF-hand-dom_pair"/>
</dbReference>
<dbReference type="CDD" id="cd00051">
    <property type="entry name" value="EFh"/>
    <property type="match status" value="1"/>
</dbReference>
<dbReference type="GO" id="GO:0005509">
    <property type="term" value="F:calcium ion binding"/>
    <property type="evidence" value="ECO:0007669"/>
    <property type="project" value="InterPro"/>
</dbReference>
<dbReference type="EMBL" id="HBIW01005909">
    <property type="protein sequence ID" value="CAE0689456.1"/>
    <property type="molecule type" value="Transcribed_RNA"/>
</dbReference>
<reference evidence="4" key="1">
    <citation type="submission" date="2021-01" db="EMBL/GenBank/DDBJ databases">
        <authorList>
            <person name="Corre E."/>
            <person name="Pelletier E."/>
            <person name="Niang G."/>
            <person name="Scheremetjew M."/>
            <person name="Finn R."/>
            <person name="Kale V."/>
            <person name="Holt S."/>
            <person name="Cochrane G."/>
            <person name="Meng A."/>
            <person name="Brown T."/>
            <person name="Cohen L."/>
        </authorList>
    </citation>
    <scope>NUCLEOTIDE SEQUENCE</scope>
    <source>
        <strain evidence="4">CCMP1756</strain>
    </source>
</reference>
<keyword evidence="1" id="KW-0106">Calcium</keyword>
<dbReference type="PROSITE" id="PS50222">
    <property type="entry name" value="EF_HAND_2"/>
    <property type="match status" value="2"/>
</dbReference>
<accession>A0A7S4E4D5</accession>
<evidence type="ECO:0000259" key="3">
    <source>
        <dbReference type="PROSITE" id="PS50222"/>
    </source>
</evidence>
<evidence type="ECO:0000313" key="4">
    <source>
        <dbReference type="EMBL" id="CAE0689456.1"/>
    </source>
</evidence>
<protein>
    <recommendedName>
        <fullName evidence="3">EF-hand domain-containing protein</fullName>
    </recommendedName>
</protein>
<dbReference type="InterPro" id="IPR018247">
    <property type="entry name" value="EF_Hand_1_Ca_BS"/>
</dbReference>
<dbReference type="SUPFAM" id="SSF47473">
    <property type="entry name" value="EF-hand"/>
    <property type="match status" value="1"/>
</dbReference>
<evidence type="ECO:0000256" key="2">
    <source>
        <dbReference type="SAM" id="MobiDB-lite"/>
    </source>
</evidence>
<name>A0A7S4E4D5_9STRA</name>
<evidence type="ECO:0000256" key="1">
    <source>
        <dbReference type="ARBA" id="ARBA00022837"/>
    </source>
</evidence>
<feature type="domain" description="EF-hand" evidence="3">
    <location>
        <begin position="112"/>
        <end position="147"/>
    </location>
</feature>
<dbReference type="SMART" id="SM00054">
    <property type="entry name" value="EFh"/>
    <property type="match status" value="2"/>
</dbReference>
<organism evidence="4">
    <name type="scientific">Pelagomonas calceolata</name>
    <dbReference type="NCBI Taxonomy" id="35677"/>
    <lineage>
        <taxon>Eukaryota</taxon>
        <taxon>Sar</taxon>
        <taxon>Stramenopiles</taxon>
        <taxon>Ochrophyta</taxon>
        <taxon>Pelagophyceae</taxon>
        <taxon>Pelagomonadales</taxon>
        <taxon>Pelagomonadaceae</taxon>
        <taxon>Pelagomonas</taxon>
    </lineage>
</organism>
<dbReference type="PROSITE" id="PS00018">
    <property type="entry name" value="EF_HAND_1"/>
    <property type="match status" value="2"/>
</dbReference>
<proteinExistence type="predicted"/>